<dbReference type="Gene3D" id="3.30.1330.60">
    <property type="entry name" value="OmpA-like domain"/>
    <property type="match status" value="1"/>
</dbReference>
<protein>
    <submittedName>
        <fullName evidence="5">OmpA family protein</fullName>
    </submittedName>
</protein>
<evidence type="ECO:0000259" key="4">
    <source>
        <dbReference type="PROSITE" id="PS51123"/>
    </source>
</evidence>
<feature type="signal peptide" evidence="3">
    <location>
        <begin position="1"/>
        <end position="19"/>
    </location>
</feature>
<keyword evidence="3" id="KW-0732">Signal</keyword>
<sequence length="406" mass="45526">MKYYFTFLLAVVASLSASAQSFEIRRDTSVTTTTDKFEVETNRFWRNWFIGASTGAQLYYGDHNKQMELGDRITPAFEFYVGKFFTPVLGLRLGINGFKANGLTQNGSYVVGPYDKLPWEGYWLERQELNFINISQDVGVNIQNLFSGYKPEGRFYELIAYGGLGIMMITKNRDKTDAGGGRELSANIGVTNQFRLSKALRLTVEARASMIGDNFDGENGNRLNDGNLRALVGLKYLLGKDKGWKRPQTVEISYNEADIQMLRATAQKLAKDNDQLKKQLAESKNSTITDIKVENNLLVAPILVTFKINESIVSNEARVNLGFFADIIKQGDSNIKYNITGYADSGTGTPQINDRLSRERSDAIYNVLVREFGVSPGQLNKIYKGGVENMYYDDPRLSRAVIVIAD</sequence>
<evidence type="ECO:0000256" key="2">
    <source>
        <dbReference type="SAM" id="Coils"/>
    </source>
</evidence>
<dbReference type="RefSeq" id="WP_380867720.1">
    <property type="nucleotide sequence ID" value="NZ_JBHUMA010000004.1"/>
</dbReference>
<gene>
    <name evidence="5" type="ORF">ACFSQ3_04005</name>
</gene>
<dbReference type="SUPFAM" id="SSF103088">
    <property type="entry name" value="OmpA-like"/>
    <property type="match status" value="1"/>
</dbReference>
<dbReference type="InterPro" id="IPR006665">
    <property type="entry name" value="OmpA-like"/>
</dbReference>
<dbReference type="Pfam" id="PF00691">
    <property type="entry name" value="OmpA"/>
    <property type="match status" value="1"/>
</dbReference>
<dbReference type="InterPro" id="IPR036737">
    <property type="entry name" value="OmpA-like_sf"/>
</dbReference>
<accession>A0ABW5NHT0</accession>
<dbReference type="InterPro" id="IPR050330">
    <property type="entry name" value="Bact_OuterMem_StrucFunc"/>
</dbReference>
<feature type="domain" description="OmpA-like" evidence="4">
    <location>
        <begin position="293"/>
        <end position="406"/>
    </location>
</feature>
<keyword evidence="1" id="KW-0472">Membrane</keyword>
<feature type="coiled-coil region" evidence="2">
    <location>
        <begin position="259"/>
        <end position="286"/>
    </location>
</feature>
<keyword evidence="6" id="KW-1185">Reference proteome</keyword>
<dbReference type="Proteomes" id="UP001597393">
    <property type="component" value="Unassembled WGS sequence"/>
</dbReference>
<evidence type="ECO:0000313" key="5">
    <source>
        <dbReference type="EMBL" id="MFD2598108.1"/>
    </source>
</evidence>
<evidence type="ECO:0000313" key="6">
    <source>
        <dbReference type="Proteomes" id="UP001597393"/>
    </source>
</evidence>
<dbReference type="EMBL" id="JBHUMA010000004">
    <property type="protein sequence ID" value="MFD2598108.1"/>
    <property type="molecule type" value="Genomic_DNA"/>
</dbReference>
<comment type="caution">
    <text evidence="5">The sequence shown here is derived from an EMBL/GenBank/DDBJ whole genome shotgun (WGS) entry which is preliminary data.</text>
</comment>
<reference evidence="6" key="1">
    <citation type="journal article" date="2019" name="Int. J. Syst. Evol. Microbiol.">
        <title>The Global Catalogue of Microorganisms (GCM) 10K type strain sequencing project: providing services to taxonomists for standard genome sequencing and annotation.</title>
        <authorList>
            <consortium name="The Broad Institute Genomics Platform"/>
            <consortium name="The Broad Institute Genome Sequencing Center for Infectious Disease"/>
            <person name="Wu L."/>
            <person name="Ma J."/>
        </authorList>
    </citation>
    <scope>NUCLEOTIDE SEQUENCE [LARGE SCALE GENOMIC DNA]</scope>
    <source>
        <strain evidence="6">KCTC 42248</strain>
    </source>
</reference>
<feature type="chain" id="PRO_5046912870" evidence="3">
    <location>
        <begin position="20"/>
        <end position="406"/>
    </location>
</feature>
<evidence type="ECO:0000256" key="3">
    <source>
        <dbReference type="SAM" id="SignalP"/>
    </source>
</evidence>
<keyword evidence="2" id="KW-0175">Coiled coil</keyword>
<dbReference type="PANTHER" id="PTHR30329">
    <property type="entry name" value="STATOR ELEMENT OF FLAGELLAR MOTOR COMPLEX"/>
    <property type="match status" value="1"/>
</dbReference>
<evidence type="ECO:0000256" key="1">
    <source>
        <dbReference type="PROSITE-ProRule" id="PRU00473"/>
    </source>
</evidence>
<name>A0ABW5NHT0_9SPHI</name>
<dbReference type="PROSITE" id="PS51123">
    <property type="entry name" value="OMPA_2"/>
    <property type="match status" value="1"/>
</dbReference>
<proteinExistence type="predicted"/>
<dbReference type="PANTHER" id="PTHR30329:SF21">
    <property type="entry name" value="LIPOPROTEIN YIAD-RELATED"/>
    <property type="match status" value="1"/>
</dbReference>
<organism evidence="5 6">
    <name type="scientific">Sphingobacterium corticis</name>
    <dbReference type="NCBI Taxonomy" id="1812823"/>
    <lineage>
        <taxon>Bacteria</taxon>
        <taxon>Pseudomonadati</taxon>
        <taxon>Bacteroidota</taxon>
        <taxon>Sphingobacteriia</taxon>
        <taxon>Sphingobacteriales</taxon>
        <taxon>Sphingobacteriaceae</taxon>
        <taxon>Sphingobacterium</taxon>
    </lineage>
</organism>